<keyword evidence="5" id="KW-0804">Transcription</keyword>
<dbReference type="GO" id="GO:0003700">
    <property type="term" value="F:DNA-binding transcription factor activity"/>
    <property type="evidence" value="ECO:0007669"/>
    <property type="project" value="InterPro"/>
</dbReference>
<evidence type="ECO:0000313" key="8">
    <source>
        <dbReference type="Proteomes" id="UP000243904"/>
    </source>
</evidence>
<comment type="function">
    <text evidence="1">NodD regulates the expression of the nodABCFE genes which encode other nodulation proteins. NodD is also a negative regulator of its own expression. Binds flavonoids as inducers.</text>
</comment>
<dbReference type="Gene3D" id="3.40.190.10">
    <property type="entry name" value="Periplasmic binding protein-like II"/>
    <property type="match status" value="2"/>
</dbReference>
<protein>
    <submittedName>
        <fullName evidence="7">Transcriptional regulator, LysR family</fullName>
    </submittedName>
</protein>
<organism evidence="7 8">
    <name type="scientific">Bradyrhizobium canariense</name>
    <dbReference type="NCBI Taxonomy" id="255045"/>
    <lineage>
        <taxon>Bacteria</taxon>
        <taxon>Pseudomonadati</taxon>
        <taxon>Pseudomonadota</taxon>
        <taxon>Alphaproteobacteria</taxon>
        <taxon>Hyphomicrobiales</taxon>
        <taxon>Nitrobacteraceae</taxon>
        <taxon>Bradyrhizobium</taxon>
    </lineage>
</organism>
<dbReference type="SUPFAM" id="SSF53850">
    <property type="entry name" value="Periplasmic binding protein-like II"/>
    <property type="match status" value="1"/>
</dbReference>
<dbReference type="Proteomes" id="UP000243904">
    <property type="component" value="Chromosome I"/>
</dbReference>
<evidence type="ECO:0000259" key="6">
    <source>
        <dbReference type="PROSITE" id="PS50931"/>
    </source>
</evidence>
<dbReference type="Pfam" id="PF03466">
    <property type="entry name" value="LysR_substrate"/>
    <property type="match status" value="1"/>
</dbReference>
<dbReference type="EMBL" id="LT629750">
    <property type="protein sequence ID" value="SDT02278.1"/>
    <property type="molecule type" value="Genomic_DNA"/>
</dbReference>
<proteinExistence type="inferred from homology"/>
<dbReference type="InterPro" id="IPR036388">
    <property type="entry name" value="WH-like_DNA-bd_sf"/>
</dbReference>
<dbReference type="FunFam" id="1.10.10.10:FF:000001">
    <property type="entry name" value="LysR family transcriptional regulator"/>
    <property type="match status" value="1"/>
</dbReference>
<dbReference type="InterPro" id="IPR036390">
    <property type="entry name" value="WH_DNA-bd_sf"/>
</dbReference>
<dbReference type="InterPro" id="IPR005119">
    <property type="entry name" value="LysR_subst-bd"/>
</dbReference>
<evidence type="ECO:0000256" key="3">
    <source>
        <dbReference type="ARBA" id="ARBA00023015"/>
    </source>
</evidence>
<dbReference type="PRINTS" id="PR00039">
    <property type="entry name" value="HTHLYSR"/>
</dbReference>
<evidence type="ECO:0000313" key="7">
    <source>
        <dbReference type="EMBL" id="SDT02278.1"/>
    </source>
</evidence>
<evidence type="ECO:0000256" key="2">
    <source>
        <dbReference type="ARBA" id="ARBA00009437"/>
    </source>
</evidence>
<dbReference type="AlphaFoldDB" id="A0A1H1WYQ2"/>
<keyword evidence="3" id="KW-0805">Transcription regulation</keyword>
<dbReference type="PANTHER" id="PTHR30126">
    <property type="entry name" value="HTH-TYPE TRANSCRIPTIONAL REGULATOR"/>
    <property type="match status" value="1"/>
</dbReference>
<comment type="similarity">
    <text evidence="2">Belongs to the LysR transcriptional regulatory family.</text>
</comment>
<dbReference type="PROSITE" id="PS50931">
    <property type="entry name" value="HTH_LYSR"/>
    <property type="match status" value="1"/>
</dbReference>
<dbReference type="PANTHER" id="PTHR30126:SF77">
    <property type="entry name" value="TRANSCRIPTIONAL REGULATORY PROTEIN"/>
    <property type="match status" value="1"/>
</dbReference>
<dbReference type="CDD" id="cd05466">
    <property type="entry name" value="PBP2_LTTR_substrate"/>
    <property type="match status" value="1"/>
</dbReference>
<dbReference type="Pfam" id="PF00126">
    <property type="entry name" value="HTH_1"/>
    <property type="match status" value="1"/>
</dbReference>
<dbReference type="GO" id="GO:0000976">
    <property type="term" value="F:transcription cis-regulatory region binding"/>
    <property type="evidence" value="ECO:0007669"/>
    <property type="project" value="TreeGrafter"/>
</dbReference>
<gene>
    <name evidence="7" type="ORF">SAMN05444158_4079</name>
</gene>
<sequence>MNIRQLETFLIIVRCGSFAGAADRLNTTASTISARIQELEESLGVTLFDRSQRKVRLTPKGRELCRYAERATSAFSDIRMFVGNGEALSGLLRLGVAEMVAVTWLPKLVDMIHGKLPLLALELNVSLTAKLLQRLGNDELDLVLAPGLKFDADLTARSIGRVYFAWMAGRKQQLPEHTIEPGDLRHIRILSLGKDSFHHHTVQRWLSSRDDGLPNVDLCDSMDVIASLTKEGLGMSLLPVDRYKTEIEAGDLRIMKTRPAGPMVEFFAIYKSSRSTAIPSMIADLAEEASSFEMVAADGDTGTG</sequence>
<name>A0A1H1WYQ2_9BRAD</name>
<dbReference type="RefSeq" id="WP_146688551.1">
    <property type="nucleotide sequence ID" value="NZ_LT629750.1"/>
</dbReference>
<reference evidence="8" key="1">
    <citation type="submission" date="2016-10" db="EMBL/GenBank/DDBJ databases">
        <authorList>
            <person name="Varghese N."/>
            <person name="Submissions S."/>
        </authorList>
    </citation>
    <scope>NUCLEOTIDE SEQUENCE [LARGE SCALE GENOMIC DNA]</scope>
    <source>
        <strain evidence="8">GAS369</strain>
    </source>
</reference>
<accession>A0A1H1WYQ2</accession>
<evidence type="ECO:0000256" key="4">
    <source>
        <dbReference type="ARBA" id="ARBA00023125"/>
    </source>
</evidence>
<dbReference type="SUPFAM" id="SSF46785">
    <property type="entry name" value="Winged helix' DNA-binding domain"/>
    <property type="match status" value="1"/>
</dbReference>
<evidence type="ECO:0000256" key="5">
    <source>
        <dbReference type="ARBA" id="ARBA00023163"/>
    </source>
</evidence>
<keyword evidence="8" id="KW-1185">Reference proteome</keyword>
<feature type="domain" description="HTH lysR-type" evidence="6">
    <location>
        <begin position="1"/>
        <end position="58"/>
    </location>
</feature>
<keyword evidence="4" id="KW-0238">DNA-binding</keyword>
<dbReference type="Gene3D" id="1.10.10.10">
    <property type="entry name" value="Winged helix-like DNA-binding domain superfamily/Winged helix DNA-binding domain"/>
    <property type="match status" value="1"/>
</dbReference>
<evidence type="ECO:0000256" key="1">
    <source>
        <dbReference type="ARBA" id="ARBA00003502"/>
    </source>
</evidence>
<dbReference type="InterPro" id="IPR000847">
    <property type="entry name" value="LysR_HTH_N"/>
</dbReference>